<evidence type="ECO:0000313" key="2">
    <source>
        <dbReference type="EMBL" id="VDM02810.1"/>
    </source>
</evidence>
<protein>
    <submittedName>
        <fullName evidence="2 4">Uncharacterized protein</fullName>
    </submittedName>
</protein>
<dbReference type="WBParaSite" id="SSLN_0001704801-mRNA-1">
    <property type="protein sequence ID" value="SSLN_0001704801-mRNA-1"/>
    <property type="gene ID" value="SSLN_0001704801"/>
</dbReference>
<reference evidence="4" key="1">
    <citation type="submission" date="2016-06" db="UniProtKB">
        <authorList>
            <consortium name="WormBaseParasite"/>
        </authorList>
    </citation>
    <scope>IDENTIFICATION</scope>
</reference>
<name>A0A183TIX6_SCHSO</name>
<evidence type="ECO:0000256" key="1">
    <source>
        <dbReference type="SAM" id="MobiDB-lite"/>
    </source>
</evidence>
<dbReference type="EMBL" id="UYSU01041066">
    <property type="protein sequence ID" value="VDM02810.1"/>
    <property type="molecule type" value="Genomic_DNA"/>
</dbReference>
<organism evidence="4">
    <name type="scientific">Schistocephalus solidus</name>
    <name type="common">Tapeworm</name>
    <dbReference type="NCBI Taxonomy" id="70667"/>
    <lineage>
        <taxon>Eukaryota</taxon>
        <taxon>Metazoa</taxon>
        <taxon>Spiralia</taxon>
        <taxon>Lophotrochozoa</taxon>
        <taxon>Platyhelminthes</taxon>
        <taxon>Cestoda</taxon>
        <taxon>Eucestoda</taxon>
        <taxon>Diphyllobothriidea</taxon>
        <taxon>Diphyllobothriidae</taxon>
        <taxon>Schistocephalus</taxon>
    </lineage>
</organism>
<gene>
    <name evidence="2" type="ORF">SSLN_LOCUS16424</name>
</gene>
<evidence type="ECO:0000313" key="3">
    <source>
        <dbReference type="Proteomes" id="UP000275846"/>
    </source>
</evidence>
<accession>A0A183TIX6</accession>
<feature type="region of interest" description="Disordered" evidence="1">
    <location>
        <begin position="1"/>
        <end position="49"/>
    </location>
</feature>
<sequence length="84" mass="9540">MGARRQGRKCDATATPRRTIGCPAVIDHRQPHGDDDNDHHQQQQLGIDPNLSSLRSRIHLTNRPIGDMRFHRTVTGRPMLRVPT</sequence>
<dbReference type="Proteomes" id="UP000275846">
    <property type="component" value="Unassembled WGS sequence"/>
</dbReference>
<keyword evidence="3" id="KW-1185">Reference proteome</keyword>
<reference evidence="2 3" key="2">
    <citation type="submission" date="2018-11" db="EMBL/GenBank/DDBJ databases">
        <authorList>
            <consortium name="Pathogen Informatics"/>
        </authorList>
    </citation>
    <scope>NUCLEOTIDE SEQUENCE [LARGE SCALE GENOMIC DNA]</scope>
    <source>
        <strain evidence="2 3">NST_G2</strain>
    </source>
</reference>
<dbReference type="AlphaFoldDB" id="A0A183TIX6"/>
<evidence type="ECO:0000313" key="4">
    <source>
        <dbReference type="WBParaSite" id="SSLN_0001704801-mRNA-1"/>
    </source>
</evidence>
<proteinExistence type="predicted"/>
<feature type="compositionally biased region" description="Basic and acidic residues" evidence="1">
    <location>
        <begin position="26"/>
        <end position="41"/>
    </location>
</feature>